<gene>
    <name evidence="1" type="ORF">GKE73_01320</name>
</gene>
<dbReference type="Proteomes" id="UP000446658">
    <property type="component" value="Unassembled WGS sequence"/>
</dbReference>
<name>A0A844GCV7_9NEIS</name>
<reference evidence="1 2" key="1">
    <citation type="submission" date="2019-11" db="EMBL/GenBank/DDBJ databases">
        <title>Draft genome sequence of Paludibacterium sp. dN18-1.</title>
        <authorList>
            <person name="Im W.-T."/>
        </authorList>
    </citation>
    <scope>NUCLEOTIDE SEQUENCE [LARGE SCALE GENOMIC DNA]</scope>
    <source>
        <strain evidence="2">dN 18-1</strain>
    </source>
</reference>
<proteinExistence type="predicted"/>
<evidence type="ECO:0000313" key="2">
    <source>
        <dbReference type="Proteomes" id="UP000446658"/>
    </source>
</evidence>
<comment type="caution">
    <text evidence="1">The sequence shown here is derived from an EMBL/GenBank/DDBJ whole genome shotgun (WGS) entry which is preliminary data.</text>
</comment>
<protein>
    <submittedName>
        <fullName evidence="1">Uncharacterized protein</fullName>
    </submittedName>
</protein>
<accession>A0A844GCV7</accession>
<dbReference type="AlphaFoldDB" id="A0A844GCV7"/>
<evidence type="ECO:0000313" key="1">
    <source>
        <dbReference type="EMBL" id="MTD32425.1"/>
    </source>
</evidence>
<sequence>MSTGYKLTTTPDMVIRLDDGASIPRGHRWWDDYEAWLAEGNTPEAQTADDVAAERNAVIKQQLSELDGKSVRSLHEAMLALAESGTALPSDITKRLQDLEAQKQALREQLV</sequence>
<dbReference type="RefSeq" id="WP_230368835.1">
    <property type="nucleotide sequence ID" value="NZ_WLYX01000001.1"/>
</dbReference>
<organism evidence="1 2">
    <name type="scientific">Paludibacterium denitrificans</name>
    <dbReference type="NCBI Taxonomy" id="2675226"/>
    <lineage>
        <taxon>Bacteria</taxon>
        <taxon>Pseudomonadati</taxon>
        <taxon>Pseudomonadota</taxon>
        <taxon>Betaproteobacteria</taxon>
        <taxon>Neisseriales</taxon>
        <taxon>Chromobacteriaceae</taxon>
        <taxon>Paludibacterium</taxon>
    </lineage>
</organism>
<dbReference type="EMBL" id="WLYX01000001">
    <property type="protein sequence ID" value="MTD32425.1"/>
    <property type="molecule type" value="Genomic_DNA"/>
</dbReference>
<keyword evidence="2" id="KW-1185">Reference proteome</keyword>